<protein>
    <submittedName>
        <fullName evidence="2">Uncharacterized protein</fullName>
    </submittedName>
</protein>
<feature type="transmembrane region" description="Helical" evidence="1">
    <location>
        <begin position="177"/>
        <end position="195"/>
    </location>
</feature>
<name>A0A3P7KIF7_STRVU</name>
<evidence type="ECO:0000313" key="2">
    <source>
        <dbReference type="EMBL" id="VDM67908.1"/>
    </source>
</evidence>
<keyword evidence="1" id="KW-0812">Transmembrane</keyword>
<dbReference type="AlphaFoldDB" id="A0A3P7KIF7"/>
<keyword evidence="3" id="KW-1185">Reference proteome</keyword>
<reference evidence="2 3" key="1">
    <citation type="submission" date="2018-11" db="EMBL/GenBank/DDBJ databases">
        <authorList>
            <consortium name="Pathogen Informatics"/>
        </authorList>
    </citation>
    <scope>NUCLEOTIDE SEQUENCE [LARGE SCALE GENOMIC DNA]</scope>
</reference>
<proteinExistence type="predicted"/>
<gene>
    <name evidence="2" type="ORF">SVUK_LOCUS2906</name>
</gene>
<keyword evidence="1" id="KW-1133">Transmembrane helix</keyword>
<sequence length="205" mass="22820">MQLRVIAVVMTSIQVTHLTDHLKKPANSFDSEATDCIYRALKVMAKHSQNNTLASLCPSPVSSPVPDKVNDSPENDLAFDELASGDHLERNDLCFSPTRQIGNLEDGSELTQKLEAVVPRLTLEFSPTTSVQHTPLPTSRRDLVPLNTPRIGSNANELSHCCHQCHNQHSYLDASDFLYLFLFGLGTALIFYYLYLPPLHEGPVY</sequence>
<keyword evidence="1" id="KW-0472">Membrane</keyword>
<dbReference type="Proteomes" id="UP000270094">
    <property type="component" value="Unassembled WGS sequence"/>
</dbReference>
<accession>A0A3P7KIF7</accession>
<dbReference type="EMBL" id="UYYB01006962">
    <property type="protein sequence ID" value="VDM67908.1"/>
    <property type="molecule type" value="Genomic_DNA"/>
</dbReference>
<dbReference type="OrthoDB" id="5868087at2759"/>
<evidence type="ECO:0000256" key="1">
    <source>
        <dbReference type="SAM" id="Phobius"/>
    </source>
</evidence>
<organism evidence="2 3">
    <name type="scientific">Strongylus vulgaris</name>
    <name type="common">Blood worm</name>
    <dbReference type="NCBI Taxonomy" id="40348"/>
    <lineage>
        <taxon>Eukaryota</taxon>
        <taxon>Metazoa</taxon>
        <taxon>Ecdysozoa</taxon>
        <taxon>Nematoda</taxon>
        <taxon>Chromadorea</taxon>
        <taxon>Rhabditida</taxon>
        <taxon>Rhabditina</taxon>
        <taxon>Rhabditomorpha</taxon>
        <taxon>Strongyloidea</taxon>
        <taxon>Strongylidae</taxon>
        <taxon>Strongylus</taxon>
    </lineage>
</organism>
<evidence type="ECO:0000313" key="3">
    <source>
        <dbReference type="Proteomes" id="UP000270094"/>
    </source>
</evidence>